<dbReference type="EC" id="3.1.3.71" evidence="3 8"/>
<comment type="caution">
    <text evidence="9">The sequence shown here is derived from an EMBL/GenBank/DDBJ whole genome shotgun (WGS) entry which is preliminary data.</text>
</comment>
<dbReference type="GO" id="GO:0000287">
    <property type="term" value="F:magnesium ion binding"/>
    <property type="evidence" value="ECO:0007669"/>
    <property type="project" value="UniProtKB-UniRule"/>
</dbReference>
<name>A0A1V4HR55_9BACL</name>
<dbReference type="InterPro" id="IPR036702">
    <property type="entry name" value="ComB-like_sf"/>
</dbReference>
<dbReference type="Pfam" id="PF04029">
    <property type="entry name" value="2-ph_phosp"/>
    <property type="match status" value="1"/>
</dbReference>
<proteinExistence type="inferred from homology"/>
<dbReference type="HAMAP" id="MF_00490">
    <property type="entry name" value="ComB"/>
    <property type="match status" value="1"/>
</dbReference>
<evidence type="ECO:0000256" key="1">
    <source>
        <dbReference type="ARBA" id="ARBA00001946"/>
    </source>
</evidence>
<evidence type="ECO:0000313" key="9">
    <source>
        <dbReference type="EMBL" id="OPH60783.1"/>
    </source>
</evidence>
<protein>
    <recommendedName>
        <fullName evidence="4 8">Probable 2-phosphosulfolactate phosphatase</fullName>
        <ecNumber evidence="3 8">3.1.3.71</ecNumber>
    </recommendedName>
</protein>
<evidence type="ECO:0000256" key="5">
    <source>
        <dbReference type="ARBA" id="ARBA00022801"/>
    </source>
</evidence>
<dbReference type="Proteomes" id="UP000190626">
    <property type="component" value="Unassembled WGS sequence"/>
</dbReference>
<evidence type="ECO:0000256" key="7">
    <source>
        <dbReference type="ARBA" id="ARBA00033711"/>
    </source>
</evidence>
<evidence type="ECO:0000256" key="6">
    <source>
        <dbReference type="ARBA" id="ARBA00022842"/>
    </source>
</evidence>
<dbReference type="Gene3D" id="3.90.1560.10">
    <property type="entry name" value="ComB-like"/>
    <property type="match status" value="1"/>
</dbReference>
<sequence>MHIEVVANIGEARSDDFLHKTVIVVDVLRATSTIITALINGCKGIIPVETVLKAKEQYQEGDLLGGERFCKKIPGFDLGNSPAEYTWESVHGKRIILTTTNGTRGIQKAMKADHILAGALLNSRACAQAAVDLKRDTVILCAGTQDVFSLEDGLCAGLILEELANELGERNILTNDFGLAMRGCYLQTKDTLYEAILASANGKKMSKSGFHDDLIQCSRPNVANRVPILERDQLVLLPQSLTRSAF</sequence>
<dbReference type="OrthoDB" id="4913at2"/>
<comment type="cofactor">
    <cofactor evidence="1 8">
        <name>Mg(2+)</name>
        <dbReference type="ChEBI" id="CHEBI:18420"/>
    </cofactor>
</comment>
<dbReference type="SUPFAM" id="SSF142823">
    <property type="entry name" value="ComB-like"/>
    <property type="match status" value="1"/>
</dbReference>
<keyword evidence="6 8" id="KW-0460">Magnesium</keyword>
<dbReference type="InterPro" id="IPR005238">
    <property type="entry name" value="ComB-like"/>
</dbReference>
<dbReference type="PANTHER" id="PTHR37311">
    <property type="entry name" value="2-PHOSPHOSULFOLACTATE PHOSPHATASE-RELATED"/>
    <property type="match status" value="1"/>
</dbReference>
<evidence type="ECO:0000256" key="3">
    <source>
        <dbReference type="ARBA" id="ARBA00012953"/>
    </source>
</evidence>
<evidence type="ECO:0000256" key="8">
    <source>
        <dbReference type="HAMAP-Rule" id="MF_00490"/>
    </source>
</evidence>
<keyword evidence="5 8" id="KW-0378">Hydrolase</keyword>
<dbReference type="STRING" id="1469647.BC351_16425"/>
<evidence type="ECO:0000313" key="10">
    <source>
        <dbReference type="Proteomes" id="UP000190626"/>
    </source>
</evidence>
<evidence type="ECO:0000256" key="4">
    <source>
        <dbReference type="ARBA" id="ARBA00021948"/>
    </source>
</evidence>
<dbReference type="PANTHER" id="PTHR37311:SF1">
    <property type="entry name" value="2-PHOSPHOSULFOLACTATE PHOSPHATASE-RELATED"/>
    <property type="match status" value="1"/>
</dbReference>
<accession>A0A1V4HR55</accession>
<gene>
    <name evidence="8" type="primary">comB</name>
    <name evidence="9" type="ORF">BC351_16425</name>
</gene>
<dbReference type="GO" id="GO:0050545">
    <property type="term" value="F:sulfopyruvate decarboxylase activity"/>
    <property type="evidence" value="ECO:0007669"/>
    <property type="project" value="TreeGrafter"/>
</dbReference>
<dbReference type="FunFam" id="3.90.1560.10:FF:000001">
    <property type="entry name" value="Probable 2-phosphosulfolactate phosphatase"/>
    <property type="match status" value="1"/>
</dbReference>
<evidence type="ECO:0000256" key="2">
    <source>
        <dbReference type="ARBA" id="ARBA00009997"/>
    </source>
</evidence>
<reference evidence="10" key="1">
    <citation type="submission" date="2016-07" db="EMBL/GenBank/DDBJ databases">
        <authorList>
            <person name="Florea S."/>
            <person name="Webb J.S."/>
            <person name="Jaromczyk J."/>
            <person name="Schardl C.L."/>
        </authorList>
    </citation>
    <scope>NUCLEOTIDE SEQUENCE [LARGE SCALE GENOMIC DNA]</scope>
    <source>
        <strain evidence="10">CY1</strain>
    </source>
</reference>
<comment type="similarity">
    <text evidence="2 8">Belongs to the ComB family.</text>
</comment>
<dbReference type="GO" id="GO:0050532">
    <property type="term" value="F:2-phosphosulfolactate phosphatase activity"/>
    <property type="evidence" value="ECO:0007669"/>
    <property type="project" value="UniProtKB-UniRule"/>
</dbReference>
<dbReference type="EMBL" id="MBTG01000003">
    <property type="protein sequence ID" value="OPH60783.1"/>
    <property type="molecule type" value="Genomic_DNA"/>
</dbReference>
<comment type="catalytic activity">
    <reaction evidence="7 8">
        <text>(2R)-O-phospho-3-sulfolactate + H2O = (2R)-3-sulfolactate + phosphate</text>
        <dbReference type="Rhea" id="RHEA:23416"/>
        <dbReference type="ChEBI" id="CHEBI:15377"/>
        <dbReference type="ChEBI" id="CHEBI:15597"/>
        <dbReference type="ChEBI" id="CHEBI:43474"/>
        <dbReference type="ChEBI" id="CHEBI:58738"/>
        <dbReference type="EC" id="3.1.3.71"/>
    </reaction>
</comment>
<keyword evidence="10" id="KW-1185">Reference proteome</keyword>
<dbReference type="RefSeq" id="WP_079409535.1">
    <property type="nucleotide sequence ID" value="NZ_MBTG01000003.1"/>
</dbReference>
<organism evidence="9 10">
    <name type="scientific">Paenibacillus ferrarius</name>
    <dbReference type="NCBI Taxonomy" id="1469647"/>
    <lineage>
        <taxon>Bacteria</taxon>
        <taxon>Bacillati</taxon>
        <taxon>Bacillota</taxon>
        <taxon>Bacilli</taxon>
        <taxon>Bacillales</taxon>
        <taxon>Paenibacillaceae</taxon>
        <taxon>Paenibacillus</taxon>
    </lineage>
</organism>
<dbReference type="AlphaFoldDB" id="A0A1V4HR55"/>